<reference evidence="4 5" key="2">
    <citation type="submission" date="2020-08" db="EMBL/GenBank/DDBJ databases">
        <authorList>
            <person name="Ueki A."/>
            <person name="Tonouchi A."/>
        </authorList>
    </citation>
    <scope>NUCLEOTIDE SEQUENCE [LARGE SCALE GENOMIC DNA]</scope>
    <source>
        <strain evidence="4 5">CTTW</strain>
    </source>
</reference>
<dbReference type="InterPro" id="IPR050498">
    <property type="entry name" value="Ycf3"/>
</dbReference>
<keyword evidence="5" id="KW-1185">Reference proteome</keyword>
<dbReference type="Proteomes" id="UP000515703">
    <property type="component" value="Chromosome"/>
</dbReference>
<protein>
    <recommendedName>
        <fullName evidence="6">Tetratricopeptide repeat protein</fullName>
    </recommendedName>
</protein>
<dbReference type="InterPro" id="IPR019734">
    <property type="entry name" value="TPR_rpt"/>
</dbReference>
<reference evidence="4 5" key="1">
    <citation type="submission" date="2020-08" db="EMBL/GenBank/DDBJ databases">
        <title>Draft genome sequencing of an Anaerocolumna strain isolated from anoxic soil subjected to BSD treatment.</title>
        <authorList>
            <person name="Uek A."/>
            <person name="Tonouchi A."/>
        </authorList>
    </citation>
    <scope>NUCLEOTIDE SEQUENCE [LARGE SCALE GENOMIC DNA]</scope>
    <source>
        <strain evidence="4 5">CTTW</strain>
    </source>
</reference>
<dbReference type="SUPFAM" id="SSF48452">
    <property type="entry name" value="TPR-like"/>
    <property type="match status" value="1"/>
</dbReference>
<evidence type="ECO:0000313" key="4">
    <source>
        <dbReference type="EMBL" id="BCJ98060.1"/>
    </source>
</evidence>
<evidence type="ECO:0000256" key="3">
    <source>
        <dbReference type="PROSITE-ProRule" id="PRU00339"/>
    </source>
</evidence>
<dbReference type="Pfam" id="PF12895">
    <property type="entry name" value="ANAPC3"/>
    <property type="match status" value="1"/>
</dbReference>
<dbReference type="RefSeq" id="WP_185258415.1">
    <property type="nucleotide sequence ID" value="NZ_AP023368.1"/>
</dbReference>
<dbReference type="SUPFAM" id="SSF81901">
    <property type="entry name" value="HCP-like"/>
    <property type="match status" value="1"/>
</dbReference>
<dbReference type="InterPro" id="IPR011990">
    <property type="entry name" value="TPR-like_helical_dom_sf"/>
</dbReference>
<feature type="repeat" description="TPR" evidence="3">
    <location>
        <begin position="190"/>
        <end position="223"/>
    </location>
</feature>
<dbReference type="AlphaFoldDB" id="A0A7I8DI83"/>
<feature type="repeat" description="TPR" evidence="3">
    <location>
        <begin position="290"/>
        <end position="323"/>
    </location>
</feature>
<organism evidence="4 5">
    <name type="scientific">Anaerocolumna chitinilytica</name>
    <dbReference type="NCBI Taxonomy" id="1727145"/>
    <lineage>
        <taxon>Bacteria</taxon>
        <taxon>Bacillati</taxon>
        <taxon>Bacillota</taxon>
        <taxon>Clostridia</taxon>
        <taxon>Lachnospirales</taxon>
        <taxon>Lachnospiraceae</taxon>
        <taxon>Anaerocolumna</taxon>
    </lineage>
</organism>
<gene>
    <name evidence="4" type="ORF">bsdcttw_11010</name>
</gene>
<dbReference type="SMART" id="SM00028">
    <property type="entry name" value="TPR"/>
    <property type="match status" value="7"/>
</dbReference>
<evidence type="ECO:0000256" key="1">
    <source>
        <dbReference type="ARBA" id="ARBA00022737"/>
    </source>
</evidence>
<evidence type="ECO:0000313" key="5">
    <source>
        <dbReference type="Proteomes" id="UP000515703"/>
    </source>
</evidence>
<dbReference type="Gene3D" id="1.25.40.10">
    <property type="entry name" value="Tetratricopeptide repeat domain"/>
    <property type="match status" value="3"/>
</dbReference>
<dbReference type="Pfam" id="PF13181">
    <property type="entry name" value="TPR_8"/>
    <property type="match status" value="2"/>
</dbReference>
<feature type="repeat" description="TPR" evidence="3">
    <location>
        <begin position="119"/>
        <end position="152"/>
    </location>
</feature>
<proteinExistence type="predicted"/>
<evidence type="ECO:0000256" key="2">
    <source>
        <dbReference type="ARBA" id="ARBA00022803"/>
    </source>
</evidence>
<dbReference type="EMBL" id="AP023368">
    <property type="protein sequence ID" value="BCJ98060.1"/>
    <property type="molecule type" value="Genomic_DNA"/>
</dbReference>
<dbReference type="GO" id="GO:0046813">
    <property type="term" value="P:receptor-mediated virion attachment to host cell"/>
    <property type="evidence" value="ECO:0007669"/>
    <property type="project" value="TreeGrafter"/>
</dbReference>
<evidence type="ECO:0008006" key="6">
    <source>
        <dbReference type="Google" id="ProtNLM"/>
    </source>
</evidence>
<dbReference type="Pfam" id="PF13432">
    <property type="entry name" value="TPR_16"/>
    <property type="match status" value="1"/>
</dbReference>
<dbReference type="GO" id="GO:0009279">
    <property type="term" value="C:cell outer membrane"/>
    <property type="evidence" value="ECO:0007669"/>
    <property type="project" value="TreeGrafter"/>
</dbReference>
<sequence>MHRMRYQIKNQKRSCTFSTNFKRIKYGILILTAALFITGCSTKSAGDYYKEGMAYFHSGNYEKAGESLKKAVEGKKDRAEYYIGYAMNLIQQKKYEDAVVYFERSILDKDNAIVRKNNKQAYRGEGIAYYKAHDYKTAIDKFDKALAIKESDEINSDILSYKGMAQARSGLYKEAAATYTELIQEDKNNAEAYKTRGDIYSKIGEDKKSLSDYDKAIKLEPRNYDLYFGKYFLLLAKNDKAGAKEVLAKAEAINGTTEKDKFNMAKVKYYKGDYDTAKQMFGEAFGNGFAESYYYLGLIYEQNKDYKNAAGNYSKYIEDEEGRDNANAYNRAAQCLIKLKKYEEALGLIEDGIKVNDVDVNQMLKRSQVIVYEHLDRFEEAYKLIKEYRKEYPEDEEAKKEEIFLNSRLADRVTIPKTDQ</sequence>
<keyword evidence="2 3" id="KW-0802">TPR repeat</keyword>
<dbReference type="PROSITE" id="PS50293">
    <property type="entry name" value="TPR_REGION"/>
    <property type="match status" value="1"/>
</dbReference>
<feature type="repeat" description="TPR" evidence="3">
    <location>
        <begin position="45"/>
        <end position="78"/>
    </location>
</feature>
<name>A0A7I8DI83_9FIRM</name>
<dbReference type="PANTHER" id="PTHR44858">
    <property type="entry name" value="TETRATRICOPEPTIDE REPEAT PROTEIN 6"/>
    <property type="match status" value="1"/>
</dbReference>
<keyword evidence="1" id="KW-0677">Repeat</keyword>
<accession>A0A7I8DI83</accession>
<dbReference type="KEGG" id="acht:bsdcttw_11010"/>
<dbReference type="PROSITE" id="PS50005">
    <property type="entry name" value="TPR"/>
    <property type="match status" value="4"/>
</dbReference>
<dbReference type="PANTHER" id="PTHR44858:SF1">
    <property type="entry name" value="UDP-N-ACETYLGLUCOSAMINE--PEPTIDE N-ACETYLGLUCOSAMINYLTRANSFERASE SPINDLY-RELATED"/>
    <property type="match status" value="1"/>
</dbReference>